<proteinExistence type="predicted"/>
<sequence>MAKISWNIVCKPKVMGGAGVVNLGIKNRALLAKWSWRFAIEKEAMWRKVILAKYESKVQRWRFKTTHPKDMSTVWRGIVENAKDAVVSKWVGMDSFYWRIGNGRATLFWMDIWCDNQPLKHDFPRLFCLARQKESLVADFLRIFGFYRDDWNELFTRSLLGKEEVMLSELVERDKLCWANYRNGDFSVKKCSELLIMDGGKLKMLAINRIPTKEFLVKRGVNLQNISISCPWCKRDPESASHLFFKGKFIESFWIKIFNCWRISFWLIPIPAACWTVWLARNGLVFERRRMALLWIRSVYDEVMLQENFWWMCLNRCRIDSIKSKLAASIWRRPPHGWLKFNVCGIAKEDRAGCGGVLRDKEGVARALFSGSAINDSLYIELGSMMVFSWCANKAMRLWSLQAIFAVIESDMFKVENVVFSMADKKGNEMASSLAIAGVLNKPVLVYGVLNIGGLALDNVREL</sequence>
<reference evidence="2 3" key="1">
    <citation type="submission" date="2019-07" db="EMBL/GenBank/DDBJ databases">
        <title>WGS assembly of Gossypium tomentosum.</title>
        <authorList>
            <person name="Chen Z.J."/>
            <person name="Sreedasyam A."/>
            <person name="Ando A."/>
            <person name="Song Q."/>
            <person name="De L."/>
            <person name="Hulse-Kemp A."/>
            <person name="Ding M."/>
            <person name="Ye W."/>
            <person name="Kirkbride R."/>
            <person name="Jenkins J."/>
            <person name="Plott C."/>
            <person name="Lovell J."/>
            <person name="Lin Y.-M."/>
            <person name="Vaughn R."/>
            <person name="Liu B."/>
            <person name="Li W."/>
            <person name="Simpson S."/>
            <person name="Scheffler B."/>
            <person name="Saski C."/>
            <person name="Grover C."/>
            <person name="Hu G."/>
            <person name="Conover J."/>
            <person name="Carlson J."/>
            <person name="Shu S."/>
            <person name="Boston L."/>
            <person name="Williams M."/>
            <person name="Peterson D."/>
            <person name="Mcgee K."/>
            <person name="Jones D."/>
            <person name="Wendel J."/>
            <person name="Stelly D."/>
            <person name="Grimwood J."/>
            <person name="Schmutz J."/>
        </authorList>
    </citation>
    <scope>NUCLEOTIDE SEQUENCE [LARGE SCALE GENOMIC DNA]</scope>
    <source>
        <strain evidence="2">7179.01</strain>
    </source>
</reference>
<evidence type="ECO:0000259" key="1">
    <source>
        <dbReference type="Pfam" id="PF13966"/>
    </source>
</evidence>
<name>A0A5D2RBV7_GOSTO</name>
<accession>A0A5D2RBV7</accession>
<dbReference type="Pfam" id="PF13966">
    <property type="entry name" value="zf-RVT"/>
    <property type="match status" value="1"/>
</dbReference>
<dbReference type="EMBL" id="CM017611">
    <property type="protein sequence ID" value="TYI38301.1"/>
    <property type="molecule type" value="Genomic_DNA"/>
</dbReference>
<dbReference type="AlphaFoldDB" id="A0A5D2RBV7"/>
<dbReference type="InterPro" id="IPR026960">
    <property type="entry name" value="RVT-Znf"/>
</dbReference>
<protein>
    <recommendedName>
        <fullName evidence="1">Reverse transcriptase zinc-binding domain-containing protein</fullName>
    </recommendedName>
</protein>
<dbReference type="PANTHER" id="PTHR33116">
    <property type="entry name" value="REVERSE TRANSCRIPTASE ZINC-BINDING DOMAIN-CONTAINING PROTEIN-RELATED-RELATED"/>
    <property type="match status" value="1"/>
</dbReference>
<evidence type="ECO:0000313" key="2">
    <source>
        <dbReference type="EMBL" id="TYI38301.1"/>
    </source>
</evidence>
<dbReference type="PANTHER" id="PTHR33116:SF75">
    <property type="entry name" value="RIBONUCLEASE H PROTEIN"/>
    <property type="match status" value="1"/>
</dbReference>
<feature type="domain" description="Reverse transcriptase zinc-binding" evidence="1">
    <location>
        <begin position="205"/>
        <end position="254"/>
    </location>
</feature>
<organism evidence="2 3">
    <name type="scientific">Gossypium tomentosum</name>
    <name type="common">Hawaiian cotton</name>
    <name type="synonym">Gossypium sandvicense</name>
    <dbReference type="NCBI Taxonomy" id="34277"/>
    <lineage>
        <taxon>Eukaryota</taxon>
        <taxon>Viridiplantae</taxon>
        <taxon>Streptophyta</taxon>
        <taxon>Embryophyta</taxon>
        <taxon>Tracheophyta</taxon>
        <taxon>Spermatophyta</taxon>
        <taxon>Magnoliopsida</taxon>
        <taxon>eudicotyledons</taxon>
        <taxon>Gunneridae</taxon>
        <taxon>Pentapetalae</taxon>
        <taxon>rosids</taxon>
        <taxon>malvids</taxon>
        <taxon>Malvales</taxon>
        <taxon>Malvaceae</taxon>
        <taxon>Malvoideae</taxon>
        <taxon>Gossypium</taxon>
    </lineage>
</organism>
<dbReference type="Proteomes" id="UP000322667">
    <property type="component" value="Chromosome A02"/>
</dbReference>
<gene>
    <name evidence="2" type="ORF">ES332_A02G016800v1</name>
</gene>
<keyword evidence="3" id="KW-1185">Reference proteome</keyword>
<evidence type="ECO:0000313" key="3">
    <source>
        <dbReference type="Proteomes" id="UP000322667"/>
    </source>
</evidence>